<sequence>MKLIAHNVPTAARDCPLIQASLRLWTNALADRISVASTQYALQNAGIRLTDTRGTKIRHALNVRYRLRELCVAPSFDEPHSTLWAIFVNHNQCAVSSWTTLGMASGAHWSQENVRTSSCQERACDSGEAGKSRDQKAPILALIRQGSHREHGRQVKVDDNLTRDEQERNDAATEQIYKTGVERRKKAMTLVRPEAGAAARVRGATKTSS</sequence>
<gene>
    <name evidence="2" type="ORF">IEO21_03675</name>
</gene>
<evidence type="ECO:0000313" key="2">
    <source>
        <dbReference type="EMBL" id="KAF9817093.1"/>
    </source>
</evidence>
<organism evidence="2 3">
    <name type="scientific">Rhodonia placenta</name>
    <dbReference type="NCBI Taxonomy" id="104341"/>
    <lineage>
        <taxon>Eukaryota</taxon>
        <taxon>Fungi</taxon>
        <taxon>Dikarya</taxon>
        <taxon>Basidiomycota</taxon>
        <taxon>Agaricomycotina</taxon>
        <taxon>Agaricomycetes</taxon>
        <taxon>Polyporales</taxon>
        <taxon>Adustoporiaceae</taxon>
        <taxon>Rhodonia</taxon>
    </lineage>
</organism>
<proteinExistence type="predicted"/>
<reference evidence="2" key="1">
    <citation type="submission" date="2020-11" db="EMBL/GenBank/DDBJ databases">
        <authorList>
            <person name="Koelle M."/>
            <person name="Horta M.A.C."/>
            <person name="Nowrousian M."/>
            <person name="Ohm R.A."/>
            <person name="Benz P."/>
            <person name="Pilgard A."/>
        </authorList>
    </citation>
    <scope>NUCLEOTIDE SEQUENCE</scope>
    <source>
        <strain evidence="2">FPRL280</strain>
    </source>
</reference>
<feature type="region of interest" description="Disordered" evidence="1">
    <location>
        <begin position="147"/>
        <end position="174"/>
    </location>
</feature>
<protein>
    <submittedName>
        <fullName evidence="2">Uncharacterized protein</fullName>
    </submittedName>
</protein>
<evidence type="ECO:0000256" key="1">
    <source>
        <dbReference type="SAM" id="MobiDB-lite"/>
    </source>
</evidence>
<feature type="compositionally biased region" description="Basic and acidic residues" evidence="1">
    <location>
        <begin position="147"/>
        <end position="171"/>
    </location>
</feature>
<dbReference type="AlphaFoldDB" id="A0A8H7P5E7"/>
<dbReference type="Proteomes" id="UP000639403">
    <property type="component" value="Unassembled WGS sequence"/>
</dbReference>
<accession>A0A8H7P5E7</accession>
<name>A0A8H7P5E7_9APHY</name>
<dbReference type="EMBL" id="JADOXO010000047">
    <property type="protein sequence ID" value="KAF9817093.1"/>
    <property type="molecule type" value="Genomic_DNA"/>
</dbReference>
<evidence type="ECO:0000313" key="3">
    <source>
        <dbReference type="Proteomes" id="UP000639403"/>
    </source>
</evidence>
<comment type="caution">
    <text evidence="2">The sequence shown here is derived from an EMBL/GenBank/DDBJ whole genome shotgun (WGS) entry which is preliminary data.</text>
</comment>
<reference evidence="2" key="2">
    <citation type="journal article" name="Front. Microbiol.">
        <title>Degradative Capacity of Two Strains of Rhodonia placenta: From Phenotype to Genotype.</title>
        <authorList>
            <person name="Kolle M."/>
            <person name="Horta M.A.C."/>
            <person name="Nowrousian M."/>
            <person name="Ohm R.A."/>
            <person name="Benz J.P."/>
            <person name="Pilgard A."/>
        </authorList>
    </citation>
    <scope>NUCLEOTIDE SEQUENCE</scope>
    <source>
        <strain evidence="2">FPRL280</strain>
    </source>
</reference>